<gene>
    <name evidence="2" type="ORF">BSF38_03377</name>
</gene>
<dbReference type="Proteomes" id="UP000186309">
    <property type="component" value="Chromosome"/>
</dbReference>
<evidence type="ECO:0000256" key="1">
    <source>
        <dbReference type="PROSITE-ProRule" id="PRU00339"/>
    </source>
</evidence>
<keyword evidence="1" id="KW-0802">TPR repeat</keyword>
<dbReference type="STRING" id="1387353.BSF38_03377"/>
<reference evidence="3" key="1">
    <citation type="submission" date="2016-12" db="EMBL/GenBank/DDBJ databases">
        <title>Comparative genomics of four Isosphaeraceae planctomycetes: a common pool of plasmids and glycoside hydrolase genes.</title>
        <authorList>
            <person name="Ivanova A."/>
        </authorList>
    </citation>
    <scope>NUCLEOTIDE SEQUENCE [LARGE SCALE GENOMIC DNA]</scope>
    <source>
        <strain evidence="3">PX4</strain>
    </source>
</reference>
<keyword evidence="3" id="KW-1185">Reference proteome</keyword>
<name>A0A1U7CSD4_9BACT</name>
<proteinExistence type="predicted"/>
<dbReference type="OrthoDB" id="266170at2"/>
<dbReference type="AlphaFoldDB" id="A0A1U7CSD4"/>
<evidence type="ECO:0000313" key="2">
    <source>
        <dbReference type="EMBL" id="APW61847.1"/>
    </source>
</evidence>
<dbReference type="KEGG" id="pbor:BSF38_03377"/>
<accession>A0A1U7CSD4</accession>
<dbReference type="PROSITE" id="PS50005">
    <property type="entry name" value="TPR"/>
    <property type="match status" value="1"/>
</dbReference>
<dbReference type="InterPro" id="IPR011990">
    <property type="entry name" value="TPR-like_helical_dom_sf"/>
</dbReference>
<organism evidence="2 3">
    <name type="scientific">Paludisphaera borealis</name>
    <dbReference type="NCBI Taxonomy" id="1387353"/>
    <lineage>
        <taxon>Bacteria</taxon>
        <taxon>Pseudomonadati</taxon>
        <taxon>Planctomycetota</taxon>
        <taxon>Planctomycetia</taxon>
        <taxon>Isosphaerales</taxon>
        <taxon>Isosphaeraceae</taxon>
        <taxon>Paludisphaera</taxon>
    </lineage>
</organism>
<dbReference type="RefSeq" id="WP_145952176.1">
    <property type="nucleotide sequence ID" value="NZ_CP019082.1"/>
</dbReference>
<sequence length="415" mass="45774">MKHDPWRRTPKAVRPLWLVASILLMCGLGAAWAGFARFRPSAERIRATLYDDVDHGRLDRCEHSLAWLAKHDRLKSQDLLARARMCHAQGRLDEALGSLKAIQDGDGLAAPARLQAARIELSEYRIRDAEASLIAGLARDPRLASARLELIRLYARQQRLEELDSQFQALASQGVLDLTYLSFWGMTRNLHWEPESDVEALRRAVEADPEDRASRLALAEGLRRLGRGAEAAPLLVPLPADDADARAIRAALALDRSDLDEASALIAEGPEMHAETARLRGLLALSRHDHATAAAHFRTALAIKPDDRRTLSSLGTALKLTGQDAEAARYFAEVRRFDLLSALTARLTETAALSDANLLRCLGTANEEVGRLIEAREWYRLAIAQNPLDSESQRALFRLEARAPRAGPGGTGQEP</sequence>
<protein>
    <recommendedName>
        <fullName evidence="4">Beta-barrel assembly-enhancing protease</fullName>
    </recommendedName>
</protein>
<dbReference type="SMART" id="SM00028">
    <property type="entry name" value="TPR"/>
    <property type="match status" value="3"/>
</dbReference>
<dbReference type="EMBL" id="CP019082">
    <property type="protein sequence ID" value="APW61847.1"/>
    <property type="molecule type" value="Genomic_DNA"/>
</dbReference>
<evidence type="ECO:0000313" key="3">
    <source>
        <dbReference type="Proteomes" id="UP000186309"/>
    </source>
</evidence>
<dbReference type="Gene3D" id="1.25.40.10">
    <property type="entry name" value="Tetratricopeptide repeat domain"/>
    <property type="match status" value="1"/>
</dbReference>
<feature type="repeat" description="TPR" evidence="1">
    <location>
        <begin position="274"/>
        <end position="307"/>
    </location>
</feature>
<dbReference type="SUPFAM" id="SSF48452">
    <property type="entry name" value="TPR-like"/>
    <property type="match status" value="1"/>
</dbReference>
<dbReference type="InterPro" id="IPR019734">
    <property type="entry name" value="TPR_rpt"/>
</dbReference>
<dbReference type="PANTHER" id="PTHR12558:SF13">
    <property type="entry name" value="CELL DIVISION CYCLE PROTEIN 27 HOMOLOG"/>
    <property type="match status" value="1"/>
</dbReference>
<dbReference type="PANTHER" id="PTHR12558">
    <property type="entry name" value="CELL DIVISION CYCLE 16,23,27"/>
    <property type="match status" value="1"/>
</dbReference>
<evidence type="ECO:0008006" key="4">
    <source>
        <dbReference type="Google" id="ProtNLM"/>
    </source>
</evidence>